<evidence type="ECO:0000256" key="3">
    <source>
        <dbReference type="ARBA" id="ARBA00022576"/>
    </source>
</evidence>
<dbReference type="Gene3D" id="3.90.1150.10">
    <property type="entry name" value="Aspartate Aminotransferase, domain 1"/>
    <property type="match status" value="1"/>
</dbReference>
<evidence type="ECO:0000256" key="2">
    <source>
        <dbReference type="ARBA" id="ARBA00011738"/>
    </source>
</evidence>
<evidence type="ECO:0000313" key="6">
    <source>
        <dbReference type="EMBL" id="KAF3340578.1"/>
    </source>
</evidence>
<keyword evidence="5" id="KW-0663">Pyridoxal phosphate</keyword>
<reference evidence="6" key="1">
    <citation type="submission" date="2020-01" db="EMBL/GenBank/DDBJ databases">
        <title>Genome sequence of Kobresia littledalei, the first chromosome-level genome in the family Cyperaceae.</title>
        <authorList>
            <person name="Qu G."/>
        </authorList>
    </citation>
    <scope>NUCLEOTIDE SEQUENCE</scope>
    <source>
        <strain evidence="6">C.B.Clarke</strain>
        <tissue evidence="6">Leaf</tissue>
    </source>
</reference>
<dbReference type="PANTHER" id="PTHR11751:SF29">
    <property type="entry name" value="ALANINE TRANSAMINASE"/>
    <property type="match status" value="1"/>
</dbReference>
<evidence type="ECO:0000256" key="5">
    <source>
        <dbReference type="ARBA" id="ARBA00022898"/>
    </source>
</evidence>
<proteinExistence type="predicted"/>
<dbReference type="EMBL" id="SWLB01000002">
    <property type="protein sequence ID" value="KAF3340578.1"/>
    <property type="molecule type" value="Genomic_DNA"/>
</dbReference>
<evidence type="ECO:0000256" key="4">
    <source>
        <dbReference type="ARBA" id="ARBA00022679"/>
    </source>
</evidence>
<dbReference type="OrthoDB" id="1732682at2759"/>
<gene>
    <name evidence="6" type="ORF">FCM35_KLT09422</name>
</gene>
<sequence>MLLLYKKLLPVCEGERWPNLSLSSEASRLFVTWSILYNYPEALEDAFNSMEGVLCQKAEGAMYLFPRIKLPEKAIEAAKKASSSHRH</sequence>
<organism evidence="6 7">
    <name type="scientific">Carex littledalei</name>
    <dbReference type="NCBI Taxonomy" id="544730"/>
    <lineage>
        <taxon>Eukaryota</taxon>
        <taxon>Viridiplantae</taxon>
        <taxon>Streptophyta</taxon>
        <taxon>Embryophyta</taxon>
        <taxon>Tracheophyta</taxon>
        <taxon>Spermatophyta</taxon>
        <taxon>Magnoliopsida</taxon>
        <taxon>Liliopsida</taxon>
        <taxon>Poales</taxon>
        <taxon>Cyperaceae</taxon>
        <taxon>Cyperoideae</taxon>
        <taxon>Cariceae</taxon>
        <taxon>Carex</taxon>
        <taxon>Carex subgen. Euthyceras</taxon>
    </lineage>
</organism>
<dbReference type="Proteomes" id="UP000623129">
    <property type="component" value="Unassembled WGS sequence"/>
</dbReference>
<keyword evidence="3 6" id="KW-0032">Aminotransferase</keyword>
<comment type="subunit">
    <text evidence="2">Homodimer.</text>
</comment>
<dbReference type="GO" id="GO:0008483">
    <property type="term" value="F:transaminase activity"/>
    <property type="evidence" value="ECO:0007669"/>
    <property type="project" value="UniProtKB-KW"/>
</dbReference>
<dbReference type="PANTHER" id="PTHR11751">
    <property type="entry name" value="ALANINE AMINOTRANSFERASE"/>
    <property type="match status" value="1"/>
</dbReference>
<protein>
    <submittedName>
        <fullName evidence="6">Alanine aminotransferase 2-like protein</fullName>
    </submittedName>
</protein>
<comment type="cofactor">
    <cofactor evidence="1">
        <name>pyridoxal 5'-phosphate</name>
        <dbReference type="ChEBI" id="CHEBI:597326"/>
    </cofactor>
</comment>
<dbReference type="InterPro" id="IPR015422">
    <property type="entry name" value="PyrdxlP-dep_Trfase_small"/>
</dbReference>
<accession>A0A833RIM4</accession>
<evidence type="ECO:0000256" key="1">
    <source>
        <dbReference type="ARBA" id="ARBA00001933"/>
    </source>
</evidence>
<name>A0A833RIM4_9POAL</name>
<comment type="caution">
    <text evidence="6">The sequence shown here is derived from an EMBL/GenBank/DDBJ whole genome shotgun (WGS) entry which is preliminary data.</text>
</comment>
<dbReference type="InterPro" id="IPR045088">
    <property type="entry name" value="ALAT1/2-like"/>
</dbReference>
<keyword evidence="7" id="KW-1185">Reference proteome</keyword>
<dbReference type="AlphaFoldDB" id="A0A833RIM4"/>
<evidence type="ECO:0000313" key="7">
    <source>
        <dbReference type="Proteomes" id="UP000623129"/>
    </source>
</evidence>
<keyword evidence="4 6" id="KW-0808">Transferase</keyword>